<sequence>MASRKAMILGSTGQVGVELQRSFAGYGEVLAYDRSQADLAHPERIVEIIRQQQPSVVLLAAAYTAVDKAESEPELAMAVNAEAPGALARACAESGALFVTYSTDYIFDGSISRSWVESDEPRPLNMYGLSKLEGERRVQQAGGRHLIFRTSWVYGPHGKNFFLTMLRLGKEREELSIVADQTGSPTSSIAIAEATRAVVDRMERLSHAEAEARSGVYHMTCAGSTNWYEFAGHIFSECAGVLEGRQPRLRPLRTEDYPTPARRPAYSVLSNEKLAKEWDVRLPAWQEAFAEVKNQYQAGHI</sequence>
<dbReference type="InterPro" id="IPR029903">
    <property type="entry name" value="RmlD-like-bd"/>
</dbReference>
<protein>
    <recommendedName>
        <fullName evidence="4 6">dTDP-4-dehydrorhamnose reductase</fullName>
        <ecNumber evidence="3 6">1.1.1.133</ecNumber>
    </recommendedName>
</protein>
<comment type="function">
    <text evidence="6">Catalyzes the reduction of dTDP-6-deoxy-L-lyxo-4-hexulose to yield dTDP-L-rhamnose.</text>
</comment>
<dbReference type="CDD" id="cd05254">
    <property type="entry name" value="dTDP_HR_like_SDR_e"/>
    <property type="match status" value="1"/>
</dbReference>
<dbReference type="SUPFAM" id="SSF51735">
    <property type="entry name" value="NAD(P)-binding Rossmann-fold domains"/>
    <property type="match status" value="1"/>
</dbReference>
<keyword evidence="6" id="KW-0521">NADP</keyword>
<dbReference type="InterPro" id="IPR036291">
    <property type="entry name" value="NAD(P)-bd_dom_sf"/>
</dbReference>
<dbReference type="GO" id="GO:0008831">
    <property type="term" value="F:dTDP-4-dehydrorhamnose reductase activity"/>
    <property type="evidence" value="ECO:0007669"/>
    <property type="project" value="UniProtKB-EC"/>
</dbReference>
<feature type="domain" description="RmlD-like substrate binding" evidence="7">
    <location>
        <begin position="5"/>
        <end position="296"/>
    </location>
</feature>
<proteinExistence type="inferred from homology"/>
<dbReference type="Pfam" id="PF04321">
    <property type="entry name" value="RmlD_sub_bind"/>
    <property type="match status" value="1"/>
</dbReference>
<evidence type="ECO:0000256" key="4">
    <source>
        <dbReference type="ARBA" id="ARBA00017099"/>
    </source>
</evidence>
<comment type="caution">
    <text evidence="8">The sequence shown here is derived from an EMBL/GenBank/DDBJ whole genome shotgun (WGS) entry which is preliminary data.</text>
</comment>
<dbReference type="Gene3D" id="3.90.25.10">
    <property type="entry name" value="UDP-galactose 4-epimerase, domain 1"/>
    <property type="match status" value="1"/>
</dbReference>
<dbReference type="GO" id="GO:0019305">
    <property type="term" value="P:dTDP-rhamnose biosynthetic process"/>
    <property type="evidence" value="ECO:0007669"/>
    <property type="project" value="UniProtKB-UniPathway"/>
</dbReference>
<dbReference type="GO" id="GO:0005829">
    <property type="term" value="C:cytosol"/>
    <property type="evidence" value="ECO:0007669"/>
    <property type="project" value="TreeGrafter"/>
</dbReference>
<reference evidence="8" key="1">
    <citation type="journal article" date="2020" name="mSystems">
        <title>Genome- and Community-Level Interaction Insights into Carbon Utilization and Element Cycling Functions of Hydrothermarchaeota in Hydrothermal Sediment.</title>
        <authorList>
            <person name="Zhou Z."/>
            <person name="Liu Y."/>
            <person name="Xu W."/>
            <person name="Pan J."/>
            <person name="Luo Z.H."/>
            <person name="Li M."/>
        </authorList>
    </citation>
    <scope>NUCLEOTIDE SEQUENCE [LARGE SCALE GENOMIC DNA]</scope>
    <source>
        <strain evidence="8">SpSt-855</strain>
    </source>
</reference>
<dbReference type="UniPathway" id="UPA00124"/>
<dbReference type="PANTHER" id="PTHR10491">
    <property type="entry name" value="DTDP-4-DEHYDRORHAMNOSE REDUCTASE"/>
    <property type="match status" value="1"/>
</dbReference>
<accession>A0A7V4XQX7</accession>
<comment type="pathway">
    <text evidence="1 6">Carbohydrate biosynthesis; dTDP-L-rhamnose biosynthesis.</text>
</comment>
<dbReference type="AlphaFoldDB" id="A0A7V4XQX7"/>
<evidence type="ECO:0000256" key="3">
    <source>
        <dbReference type="ARBA" id="ARBA00012929"/>
    </source>
</evidence>
<evidence type="ECO:0000259" key="7">
    <source>
        <dbReference type="Pfam" id="PF04321"/>
    </source>
</evidence>
<organism evidence="8">
    <name type="scientific">Acidobacterium capsulatum</name>
    <dbReference type="NCBI Taxonomy" id="33075"/>
    <lineage>
        <taxon>Bacteria</taxon>
        <taxon>Pseudomonadati</taxon>
        <taxon>Acidobacteriota</taxon>
        <taxon>Terriglobia</taxon>
        <taxon>Terriglobales</taxon>
        <taxon>Acidobacteriaceae</taxon>
        <taxon>Acidobacterium</taxon>
    </lineage>
</organism>
<gene>
    <name evidence="8" type="primary">rfbD</name>
    <name evidence="8" type="ORF">ENW50_02390</name>
</gene>
<dbReference type="PANTHER" id="PTHR10491:SF4">
    <property type="entry name" value="METHIONINE ADENOSYLTRANSFERASE 2 SUBUNIT BETA"/>
    <property type="match status" value="1"/>
</dbReference>
<keyword evidence="6 8" id="KW-0560">Oxidoreductase</keyword>
<dbReference type="EMBL" id="DTKL01000015">
    <property type="protein sequence ID" value="HGY93528.1"/>
    <property type="molecule type" value="Genomic_DNA"/>
</dbReference>
<dbReference type="NCBIfam" id="TIGR01214">
    <property type="entry name" value="rmlD"/>
    <property type="match status" value="1"/>
</dbReference>
<evidence type="ECO:0000256" key="1">
    <source>
        <dbReference type="ARBA" id="ARBA00004781"/>
    </source>
</evidence>
<evidence type="ECO:0000256" key="5">
    <source>
        <dbReference type="ARBA" id="ARBA00048200"/>
    </source>
</evidence>
<comment type="similarity">
    <text evidence="2 6">Belongs to the dTDP-4-dehydrorhamnose reductase family.</text>
</comment>
<dbReference type="EC" id="1.1.1.133" evidence="3 6"/>
<evidence type="ECO:0000313" key="8">
    <source>
        <dbReference type="EMBL" id="HGY93528.1"/>
    </source>
</evidence>
<dbReference type="Gene3D" id="3.40.50.720">
    <property type="entry name" value="NAD(P)-binding Rossmann-like Domain"/>
    <property type="match status" value="1"/>
</dbReference>
<dbReference type="InterPro" id="IPR005913">
    <property type="entry name" value="dTDP_dehydrorham_reduct"/>
</dbReference>
<comment type="catalytic activity">
    <reaction evidence="5">
        <text>dTDP-beta-L-rhamnose + NADP(+) = dTDP-4-dehydro-beta-L-rhamnose + NADPH + H(+)</text>
        <dbReference type="Rhea" id="RHEA:21796"/>
        <dbReference type="ChEBI" id="CHEBI:15378"/>
        <dbReference type="ChEBI" id="CHEBI:57510"/>
        <dbReference type="ChEBI" id="CHEBI:57783"/>
        <dbReference type="ChEBI" id="CHEBI:58349"/>
        <dbReference type="ChEBI" id="CHEBI:62830"/>
        <dbReference type="EC" id="1.1.1.133"/>
    </reaction>
</comment>
<evidence type="ECO:0000256" key="6">
    <source>
        <dbReference type="RuleBase" id="RU364082"/>
    </source>
</evidence>
<name>A0A7V4XQX7_9BACT</name>
<evidence type="ECO:0000256" key="2">
    <source>
        <dbReference type="ARBA" id="ARBA00010944"/>
    </source>
</evidence>